<evidence type="ECO:0000313" key="3">
    <source>
        <dbReference type="EMBL" id="KAH0592555.1"/>
    </source>
</evidence>
<accession>A0A9P8M5N9</accession>
<dbReference type="Proteomes" id="UP000764110">
    <property type="component" value="Unassembled WGS sequence"/>
</dbReference>
<sequence>MARVNLSGAGPNVIAPTPNLGRGGRAVLDMTSLAGLLAHHEQVEWHLMLRSRAPATPAPSPQPHALCGQTSRSVARGQRVRSQGASGPNYLESATNAIAAEGGPRFPDINWLVVACKRGRPRVRIRLPVRPSARAKSLKGILAPMSQFILSTCHPTERRLSFLFFVFIFTPLLADRLALQYLFQPQY</sequence>
<evidence type="ECO:0000256" key="2">
    <source>
        <dbReference type="SAM" id="Phobius"/>
    </source>
</evidence>
<feature type="region of interest" description="Disordered" evidence="1">
    <location>
        <begin position="1"/>
        <end position="20"/>
    </location>
</feature>
<reference evidence="3 4" key="1">
    <citation type="submission" date="2020-07" db="EMBL/GenBank/DDBJ databases">
        <title>Metarhizium humberi genome.</title>
        <authorList>
            <person name="Lysoe E."/>
        </authorList>
    </citation>
    <scope>NUCLEOTIDE SEQUENCE [LARGE SCALE GENOMIC DNA]</scope>
    <source>
        <strain evidence="3 4">ESALQ1638</strain>
    </source>
</reference>
<keyword evidence="2" id="KW-0472">Membrane</keyword>
<dbReference type="AlphaFoldDB" id="A0A9P8M5N9"/>
<feature type="region of interest" description="Disordered" evidence="1">
    <location>
        <begin position="53"/>
        <end position="73"/>
    </location>
</feature>
<keyword evidence="2" id="KW-1133">Transmembrane helix</keyword>
<evidence type="ECO:0000256" key="1">
    <source>
        <dbReference type="SAM" id="MobiDB-lite"/>
    </source>
</evidence>
<comment type="caution">
    <text evidence="3">The sequence shown here is derived from an EMBL/GenBank/DDBJ whole genome shotgun (WGS) entry which is preliminary data.</text>
</comment>
<protein>
    <submittedName>
        <fullName evidence="3">Uncharacterized protein</fullName>
    </submittedName>
</protein>
<name>A0A9P8M5N9_9HYPO</name>
<evidence type="ECO:0000313" key="4">
    <source>
        <dbReference type="Proteomes" id="UP000764110"/>
    </source>
</evidence>
<feature type="transmembrane region" description="Helical" evidence="2">
    <location>
        <begin position="160"/>
        <end position="183"/>
    </location>
</feature>
<keyword evidence="4" id="KW-1185">Reference proteome</keyword>
<proteinExistence type="predicted"/>
<keyword evidence="2" id="KW-0812">Transmembrane</keyword>
<dbReference type="EMBL" id="JACEFI010000029">
    <property type="protein sequence ID" value="KAH0592555.1"/>
    <property type="molecule type" value="Genomic_DNA"/>
</dbReference>
<gene>
    <name evidence="3" type="ORF">MHUMG1_09706</name>
</gene>
<organism evidence="3 4">
    <name type="scientific">Metarhizium humberi</name>
    <dbReference type="NCBI Taxonomy" id="2596975"/>
    <lineage>
        <taxon>Eukaryota</taxon>
        <taxon>Fungi</taxon>
        <taxon>Dikarya</taxon>
        <taxon>Ascomycota</taxon>
        <taxon>Pezizomycotina</taxon>
        <taxon>Sordariomycetes</taxon>
        <taxon>Hypocreomycetidae</taxon>
        <taxon>Hypocreales</taxon>
        <taxon>Clavicipitaceae</taxon>
        <taxon>Metarhizium</taxon>
    </lineage>
</organism>